<dbReference type="Pfam" id="PF05826">
    <property type="entry name" value="Phospholip_A2_2"/>
    <property type="match status" value="1"/>
</dbReference>
<dbReference type="GO" id="GO:0016042">
    <property type="term" value="P:lipid catabolic process"/>
    <property type="evidence" value="ECO:0007669"/>
    <property type="project" value="UniProtKB-KW"/>
</dbReference>
<dbReference type="RefSeq" id="XP_033351672.1">
    <property type="nucleotide sequence ID" value="XM_033495781.1"/>
</dbReference>
<dbReference type="AlphaFoldDB" id="A0A6J3KF01"/>
<dbReference type="GO" id="GO:0005576">
    <property type="term" value="C:extracellular region"/>
    <property type="evidence" value="ECO:0007669"/>
    <property type="project" value="UniProtKB-SubCell"/>
</dbReference>
<evidence type="ECO:0000256" key="12">
    <source>
        <dbReference type="ARBA" id="ARBA00029903"/>
    </source>
</evidence>
<keyword evidence="6" id="KW-0479">Metal-binding</keyword>
<dbReference type="GO" id="GO:0004623">
    <property type="term" value="F:phospholipase A2 activity"/>
    <property type="evidence" value="ECO:0007669"/>
    <property type="project" value="UniProtKB-EC"/>
</dbReference>
<organism evidence="15 16">
    <name type="scientific">Bombus vosnesenskii</name>
    <dbReference type="NCBI Taxonomy" id="207650"/>
    <lineage>
        <taxon>Eukaryota</taxon>
        <taxon>Metazoa</taxon>
        <taxon>Ecdysozoa</taxon>
        <taxon>Arthropoda</taxon>
        <taxon>Hexapoda</taxon>
        <taxon>Insecta</taxon>
        <taxon>Pterygota</taxon>
        <taxon>Neoptera</taxon>
        <taxon>Endopterygota</taxon>
        <taxon>Hymenoptera</taxon>
        <taxon>Apocrita</taxon>
        <taxon>Aculeata</taxon>
        <taxon>Apoidea</taxon>
        <taxon>Anthophila</taxon>
        <taxon>Apidae</taxon>
        <taxon>Bombus</taxon>
        <taxon>Pyrobombus</taxon>
    </lineage>
</organism>
<comment type="cofactor">
    <cofactor evidence="1">
        <name>Ca(2+)</name>
        <dbReference type="ChEBI" id="CHEBI:29108"/>
    </cofactor>
</comment>
<dbReference type="Gene3D" id="1.20.90.10">
    <property type="entry name" value="Phospholipase A2 domain"/>
    <property type="match status" value="1"/>
</dbReference>
<evidence type="ECO:0000256" key="9">
    <source>
        <dbReference type="ARBA" id="ARBA00022963"/>
    </source>
</evidence>
<evidence type="ECO:0000256" key="7">
    <source>
        <dbReference type="ARBA" id="ARBA00022801"/>
    </source>
</evidence>
<dbReference type="PROSITE" id="PS00118">
    <property type="entry name" value="PA2_HIS"/>
    <property type="match status" value="1"/>
</dbReference>
<evidence type="ECO:0000256" key="1">
    <source>
        <dbReference type="ARBA" id="ARBA00001913"/>
    </source>
</evidence>
<sequence length="235" mass="27019">MTRNIMIFTIYIFLLCTTVTLAFESDSNSITLKETYITSMEKSIQILINSEQAIHKKIVSIKNYLKALASDMLPKNENTQKKSTIGDVFNSFKSKIKAIFPGTYWCGDGNVSPNGEDLGLFDNTDACCKTHDLCLENISAGEKREGLLNNGIFTRSSCECDRAFYRCLKEAHNIFATNIGKTYFNVLRPQCFQVDYPIVDCKKYTRHRLMNNKCDEYNYNFSLPQIMQWFDNPDF</sequence>
<keyword evidence="15" id="KW-1185">Reference proteome</keyword>
<keyword evidence="7" id="KW-0378">Hydrolase</keyword>
<reference evidence="16" key="1">
    <citation type="submission" date="2025-08" db="UniProtKB">
        <authorList>
            <consortium name="RefSeq"/>
        </authorList>
    </citation>
    <scope>IDENTIFICATION</scope>
    <source>
        <tissue evidence="16">Muscle</tissue>
    </source>
</reference>
<proteinExistence type="predicted"/>
<dbReference type="FunFam" id="1.20.90.10:FF:000002">
    <property type="entry name" value="Phospholipase A2 group III"/>
    <property type="match status" value="1"/>
</dbReference>
<keyword evidence="13" id="KW-0732">Signal</keyword>
<name>A0A6J3KF01_9HYME</name>
<keyword evidence="11" id="KW-1015">Disulfide bond</keyword>
<comment type="subcellular location">
    <subcellularLocation>
        <location evidence="2">Secreted</location>
    </subcellularLocation>
</comment>
<dbReference type="InterPro" id="IPR033113">
    <property type="entry name" value="PLA2_histidine"/>
</dbReference>
<evidence type="ECO:0000256" key="10">
    <source>
        <dbReference type="ARBA" id="ARBA00023098"/>
    </source>
</evidence>
<feature type="chain" id="PRO_5026868861" description="Phospholipase A2" evidence="13">
    <location>
        <begin position="23"/>
        <end position="235"/>
    </location>
</feature>
<evidence type="ECO:0000259" key="14">
    <source>
        <dbReference type="Pfam" id="PF05826"/>
    </source>
</evidence>
<dbReference type="KEGG" id="bvk:117234495"/>
<evidence type="ECO:0000313" key="15">
    <source>
        <dbReference type="Proteomes" id="UP000504631"/>
    </source>
</evidence>
<feature type="domain" description="Phospholipase A2-like central" evidence="14">
    <location>
        <begin position="99"/>
        <end position="194"/>
    </location>
</feature>
<evidence type="ECO:0000256" key="5">
    <source>
        <dbReference type="ARBA" id="ARBA00022525"/>
    </source>
</evidence>
<evidence type="ECO:0000256" key="8">
    <source>
        <dbReference type="ARBA" id="ARBA00022837"/>
    </source>
</evidence>
<evidence type="ECO:0000256" key="13">
    <source>
        <dbReference type="SAM" id="SignalP"/>
    </source>
</evidence>
<dbReference type="Proteomes" id="UP000504631">
    <property type="component" value="Unplaced"/>
</dbReference>
<gene>
    <name evidence="16" type="primary">LOC117234495</name>
</gene>
<evidence type="ECO:0000256" key="3">
    <source>
        <dbReference type="ARBA" id="ARBA00013278"/>
    </source>
</evidence>
<keyword evidence="10" id="KW-0443">Lipid metabolism</keyword>
<evidence type="ECO:0000256" key="4">
    <source>
        <dbReference type="ARBA" id="ARBA00021721"/>
    </source>
</evidence>
<dbReference type="PANTHER" id="PTHR12253">
    <property type="entry name" value="RH14732P"/>
    <property type="match status" value="1"/>
</dbReference>
<evidence type="ECO:0000256" key="2">
    <source>
        <dbReference type="ARBA" id="ARBA00004613"/>
    </source>
</evidence>
<evidence type="ECO:0000256" key="11">
    <source>
        <dbReference type="ARBA" id="ARBA00023157"/>
    </source>
</evidence>
<dbReference type="InterPro" id="IPR036444">
    <property type="entry name" value="PLipase_A2_dom_sf"/>
</dbReference>
<keyword evidence="9" id="KW-0442">Lipid degradation</keyword>
<dbReference type="EC" id="3.1.1.4" evidence="3"/>
<dbReference type="InterPro" id="IPR016090">
    <property type="entry name" value="PLA2-like_dom"/>
</dbReference>
<dbReference type="GO" id="GO:0046872">
    <property type="term" value="F:metal ion binding"/>
    <property type="evidence" value="ECO:0007669"/>
    <property type="project" value="UniProtKB-KW"/>
</dbReference>
<keyword evidence="5" id="KW-0964">Secreted</keyword>
<dbReference type="SUPFAM" id="SSF48619">
    <property type="entry name" value="Phospholipase A2, PLA2"/>
    <property type="match status" value="1"/>
</dbReference>
<protein>
    <recommendedName>
        <fullName evidence="4">Phospholipase A2</fullName>
        <ecNumber evidence="3">3.1.1.4</ecNumber>
    </recommendedName>
    <alternativeName>
        <fullName evidence="12">Phosphatidylcholine 2-acylhydrolase</fullName>
    </alternativeName>
</protein>
<dbReference type="GeneID" id="117234495"/>
<evidence type="ECO:0000313" key="16">
    <source>
        <dbReference type="RefSeq" id="XP_033351672.1"/>
    </source>
</evidence>
<dbReference type="GO" id="GO:0006644">
    <property type="term" value="P:phospholipid metabolic process"/>
    <property type="evidence" value="ECO:0007669"/>
    <property type="project" value="InterPro"/>
</dbReference>
<accession>A0A6J3KF01</accession>
<dbReference type="GO" id="GO:0050482">
    <property type="term" value="P:arachidonate secretion"/>
    <property type="evidence" value="ECO:0007669"/>
    <property type="project" value="InterPro"/>
</dbReference>
<keyword evidence="8" id="KW-0106">Calcium</keyword>
<feature type="signal peptide" evidence="13">
    <location>
        <begin position="1"/>
        <end position="22"/>
    </location>
</feature>
<evidence type="ECO:0000256" key="6">
    <source>
        <dbReference type="ARBA" id="ARBA00022723"/>
    </source>
</evidence>